<evidence type="ECO:0000313" key="3">
    <source>
        <dbReference type="Proteomes" id="UP001149079"/>
    </source>
</evidence>
<dbReference type="AlphaFoldDB" id="A0A9W9L0G0"/>
<evidence type="ECO:0000313" key="2">
    <source>
        <dbReference type="EMBL" id="KAJ5130071.1"/>
    </source>
</evidence>
<dbReference type="EMBL" id="JAPQKL010000005">
    <property type="protein sequence ID" value="KAJ5130071.1"/>
    <property type="molecule type" value="Genomic_DNA"/>
</dbReference>
<reference evidence="2" key="2">
    <citation type="journal article" date="2023" name="IMA Fungus">
        <title>Comparative genomic study of the Penicillium genus elucidates a diverse pangenome and 15 lateral gene transfer events.</title>
        <authorList>
            <person name="Petersen C."/>
            <person name="Sorensen T."/>
            <person name="Nielsen M.R."/>
            <person name="Sondergaard T.E."/>
            <person name="Sorensen J.L."/>
            <person name="Fitzpatrick D.A."/>
            <person name="Frisvad J.C."/>
            <person name="Nielsen K.L."/>
        </authorList>
    </citation>
    <scope>NUCLEOTIDE SEQUENCE</scope>
    <source>
        <strain evidence="2">IBT 22155</strain>
    </source>
</reference>
<feature type="compositionally biased region" description="Polar residues" evidence="1">
    <location>
        <begin position="1"/>
        <end position="16"/>
    </location>
</feature>
<dbReference type="RefSeq" id="XP_056520450.1">
    <property type="nucleotide sequence ID" value="XM_056666854.1"/>
</dbReference>
<feature type="region of interest" description="Disordered" evidence="1">
    <location>
        <begin position="1"/>
        <end position="23"/>
    </location>
</feature>
<protein>
    <submittedName>
        <fullName evidence="2">Uncharacterized protein</fullName>
    </submittedName>
</protein>
<keyword evidence="3" id="KW-1185">Reference proteome</keyword>
<gene>
    <name evidence="2" type="ORF">N7515_006110</name>
</gene>
<evidence type="ECO:0000256" key="1">
    <source>
        <dbReference type="SAM" id="MobiDB-lite"/>
    </source>
</evidence>
<proteinExistence type="predicted"/>
<name>A0A9W9L0G0_9EURO</name>
<sequence length="206" mass="23314">MDQLINNRNPNDNFTVTEDEQVSSVDELPETARIMMGLPSSDNGDHFRYMRIHRYGANFAVGRLPDMNSYQMTIGDGFIGCHLIHRRNGPHCNEIIRAFYQQDYAIDTLENIAFMGVVNAETAPLVMNVHYPSRGIEFATVEADENPQVWSHGTPEYQEILGTAIGKTVAYFVLSCFQRGTRPISRILTWSEDNSLCMVFEIGRTG</sequence>
<comment type="caution">
    <text evidence="2">The sequence shown here is derived from an EMBL/GenBank/DDBJ whole genome shotgun (WGS) entry which is preliminary data.</text>
</comment>
<accession>A0A9W9L0G0</accession>
<dbReference type="OrthoDB" id="4366145at2759"/>
<organism evidence="2 3">
    <name type="scientific">Penicillium bovifimosum</name>
    <dbReference type="NCBI Taxonomy" id="126998"/>
    <lineage>
        <taxon>Eukaryota</taxon>
        <taxon>Fungi</taxon>
        <taxon>Dikarya</taxon>
        <taxon>Ascomycota</taxon>
        <taxon>Pezizomycotina</taxon>
        <taxon>Eurotiomycetes</taxon>
        <taxon>Eurotiomycetidae</taxon>
        <taxon>Eurotiales</taxon>
        <taxon>Aspergillaceae</taxon>
        <taxon>Penicillium</taxon>
    </lineage>
</organism>
<dbReference type="Proteomes" id="UP001149079">
    <property type="component" value="Unassembled WGS sequence"/>
</dbReference>
<dbReference type="GeneID" id="81406024"/>
<reference evidence="2" key="1">
    <citation type="submission" date="2022-11" db="EMBL/GenBank/DDBJ databases">
        <authorList>
            <person name="Petersen C."/>
        </authorList>
    </citation>
    <scope>NUCLEOTIDE SEQUENCE</scope>
    <source>
        <strain evidence="2">IBT 22155</strain>
    </source>
</reference>